<dbReference type="Pfam" id="PF02219">
    <property type="entry name" value="MTHFR"/>
    <property type="match status" value="1"/>
</dbReference>
<comment type="cofactor">
    <cofactor evidence="1 8">
        <name>FAD</name>
        <dbReference type="ChEBI" id="CHEBI:57692"/>
    </cofactor>
</comment>
<dbReference type="InterPro" id="IPR003171">
    <property type="entry name" value="Mehydrof_redctse-like"/>
</dbReference>
<evidence type="ECO:0000256" key="4">
    <source>
        <dbReference type="ARBA" id="ARBA00022630"/>
    </source>
</evidence>
<evidence type="ECO:0000259" key="9">
    <source>
        <dbReference type="Pfam" id="PF12225"/>
    </source>
</evidence>
<dbReference type="Proteomes" id="UP001601992">
    <property type="component" value="Unassembled WGS sequence"/>
</dbReference>
<dbReference type="PANTHER" id="PTHR45754">
    <property type="entry name" value="METHYLENETETRAHYDROFOLATE REDUCTASE"/>
    <property type="match status" value="1"/>
</dbReference>
<dbReference type="RefSeq" id="WP_051193286.1">
    <property type="nucleotide sequence ID" value="NZ_JBIAQY010000012.1"/>
</dbReference>
<comment type="caution">
    <text evidence="10">The sequence shown here is derived from an EMBL/GenBank/DDBJ whole genome shotgun (WGS) entry which is preliminary data.</text>
</comment>
<dbReference type="InterPro" id="IPR022026">
    <property type="entry name" value="DUF5981"/>
</dbReference>
<evidence type="ECO:0000256" key="3">
    <source>
        <dbReference type="ARBA" id="ARBA00006743"/>
    </source>
</evidence>
<evidence type="ECO:0000256" key="2">
    <source>
        <dbReference type="ARBA" id="ARBA00004777"/>
    </source>
</evidence>
<comment type="catalytic activity">
    <reaction evidence="7">
        <text>(6S)-5-methyl-5,6,7,8-tetrahydrofolate + NAD(+) = (6R)-5,10-methylene-5,6,7,8-tetrahydrofolate + NADH + H(+)</text>
        <dbReference type="Rhea" id="RHEA:19821"/>
        <dbReference type="ChEBI" id="CHEBI:15378"/>
        <dbReference type="ChEBI" id="CHEBI:15636"/>
        <dbReference type="ChEBI" id="CHEBI:18608"/>
        <dbReference type="ChEBI" id="CHEBI:57540"/>
        <dbReference type="ChEBI" id="CHEBI:57945"/>
        <dbReference type="EC" id="1.5.1.54"/>
    </reaction>
    <physiologicalReaction direction="right-to-left" evidence="7">
        <dbReference type="Rhea" id="RHEA:19823"/>
    </physiologicalReaction>
</comment>
<evidence type="ECO:0000256" key="1">
    <source>
        <dbReference type="ARBA" id="ARBA00001974"/>
    </source>
</evidence>
<organism evidence="10 11">
    <name type="scientific">Nocardia jiangxiensis</name>
    <dbReference type="NCBI Taxonomy" id="282685"/>
    <lineage>
        <taxon>Bacteria</taxon>
        <taxon>Bacillati</taxon>
        <taxon>Actinomycetota</taxon>
        <taxon>Actinomycetes</taxon>
        <taxon>Mycobacteriales</taxon>
        <taxon>Nocardiaceae</taxon>
        <taxon>Nocardia</taxon>
    </lineage>
</organism>
<dbReference type="Gene3D" id="3.20.20.220">
    <property type="match status" value="1"/>
</dbReference>
<name>A0ABW6S7B0_9NOCA</name>
<feature type="domain" description="Methylene-tetrahydrofolate reductase C-terminal-like" evidence="9">
    <location>
        <begin position="9"/>
        <end position="40"/>
    </location>
</feature>
<evidence type="ECO:0000313" key="10">
    <source>
        <dbReference type="EMBL" id="MFF3572146.1"/>
    </source>
</evidence>
<dbReference type="InterPro" id="IPR029041">
    <property type="entry name" value="FAD-linked_oxidoreductase-like"/>
</dbReference>
<protein>
    <recommendedName>
        <fullName evidence="8">Methylenetetrahydrofolate reductase</fullName>
    </recommendedName>
</protein>
<comment type="similarity">
    <text evidence="3 8">Belongs to the methylenetetrahydrofolate reductase family.</text>
</comment>
<evidence type="ECO:0000256" key="8">
    <source>
        <dbReference type="RuleBase" id="RU003862"/>
    </source>
</evidence>
<evidence type="ECO:0000256" key="5">
    <source>
        <dbReference type="ARBA" id="ARBA00022827"/>
    </source>
</evidence>
<accession>A0ABW6S7B0</accession>
<comment type="pathway">
    <text evidence="2 8">One-carbon metabolism; tetrahydrofolate interconversion.</text>
</comment>
<dbReference type="PANTHER" id="PTHR45754:SF3">
    <property type="entry name" value="METHYLENETETRAHYDROFOLATE REDUCTASE (NADPH)"/>
    <property type="match status" value="1"/>
</dbReference>
<keyword evidence="5 8" id="KW-0274">FAD</keyword>
<evidence type="ECO:0000313" key="11">
    <source>
        <dbReference type="Proteomes" id="UP001601992"/>
    </source>
</evidence>
<keyword evidence="4 8" id="KW-0285">Flavoprotein</keyword>
<dbReference type="SUPFAM" id="SSF51730">
    <property type="entry name" value="FAD-linked oxidoreductase"/>
    <property type="match status" value="1"/>
</dbReference>
<proteinExistence type="inferred from homology"/>
<dbReference type="Pfam" id="PF12225">
    <property type="entry name" value="DUF5981"/>
    <property type="match status" value="1"/>
</dbReference>
<reference evidence="10 11" key="1">
    <citation type="submission" date="2024-10" db="EMBL/GenBank/DDBJ databases">
        <title>The Natural Products Discovery Center: Release of the First 8490 Sequenced Strains for Exploring Actinobacteria Biosynthetic Diversity.</title>
        <authorList>
            <person name="Kalkreuter E."/>
            <person name="Kautsar S.A."/>
            <person name="Yang D."/>
            <person name="Bader C.D."/>
            <person name="Teijaro C.N."/>
            <person name="Fluegel L."/>
            <person name="Davis C.M."/>
            <person name="Simpson J.R."/>
            <person name="Lauterbach L."/>
            <person name="Steele A.D."/>
            <person name="Gui C."/>
            <person name="Meng S."/>
            <person name="Li G."/>
            <person name="Viehrig K."/>
            <person name="Ye F."/>
            <person name="Su P."/>
            <person name="Kiefer A.F."/>
            <person name="Nichols A."/>
            <person name="Cepeda A.J."/>
            <person name="Yan W."/>
            <person name="Fan B."/>
            <person name="Jiang Y."/>
            <person name="Adhikari A."/>
            <person name="Zheng C.-J."/>
            <person name="Schuster L."/>
            <person name="Cowan T.M."/>
            <person name="Smanski M.J."/>
            <person name="Chevrette M.G."/>
            <person name="De Carvalho L.P.S."/>
            <person name="Shen B."/>
        </authorList>
    </citation>
    <scope>NUCLEOTIDE SEQUENCE [LARGE SCALE GENOMIC DNA]</scope>
    <source>
        <strain evidence="10 11">NPDC002593</strain>
    </source>
</reference>
<evidence type="ECO:0000256" key="7">
    <source>
        <dbReference type="ARBA" id="ARBA00048628"/>
    </source>
</evidence>
<evidence type="ECO:0000256" key="6">
    <source>
        <dbReference type="ARBA" id="ARBA00023002"/>
    </source>
</evidence>
<sequence length="387" mass="40644">MQTALPVHYNCPKSMKIGPCGGVFADGGCETAPESTCVFLDPGLAARRTADETAFLANLSVPGPAGAGSRFKQHLDSGRFAVIAEVNGADSADASTFVEAARVVSDVADIVSVTDHSGANVHMGNIAAVAHLKAAGLEVMPTFGCRDRNRIALQGDLLGAASLGVRDALLVTGNHVLVGDSPSATAVFDLDSPRLLAIADRLRTEGRFDNGRAVEVKPDLHLGSVAHPFAPPLGDRPRQVLRKVRAGADFIVTQHIFDLPRWREFIAGVNALRGDERPFALLGGVAIMPSEPIARAVNAGLRGFSIPEQILERLRHAKNPQDTGLDIAAETVRELHETDGVAGCLLAPVTGRQNALTASAEQAELIAEVRRRAGIPVEASVRSGVVA</sequence>
<gene>
    <name evidence="10" type="ORF">ACFYXQ_30635</name>
</gene>
<keyword evidence="6 8" id="KW-0560">Oxidoreductase</keyword>
<keyword evidence="11" id="KW-1185">Reference proteome</keyword>
<dbReference type="EMBL" id="JBIAQY010000012">
    <property type="protein sequence ID" value="MFF3572146.1"/>
    <property type="molecule type" value="Genomic_DNA"/>
</dbReference>